<dbReference type="GO" id="GO:0008897">
    <property type="term" value="F:holo-[acyl-carrier-protein] synthase activity"/>
    <property type="evidence" value="ECO:0007669"/>
    <property type="project" value="InterPro"/>
</dbReference>
<keyword evidence="1 4" id="KW-0808">Transferase</keyword>
<dbReference type="AlphaFoldDB" id="A0A2A9EIW4"/>
<organism evidence="4 5">
    <name type="scientific">Georgenia soli</name>
    <dbReference type="NCBI Taxonomy" id="638953"/>
    <lineage>
        <taxon>Bacteria</taxon>
        <taxon>Bacillati</taxon>
        <taxon>Actinomycetota</taxon>
        <taxon>Actinomycetes</taxon>
        <taxon>Micrococcales</taxon>
        <taxon>Bogoriellaceae</taxon>
        <taxon>Georgenia</taxon>
    </lineage>
</organism>
<gene>
    <name evidence="4" type="ORF">ATJ97_0662</name>
</gene>
<sequence length="198" mass="20682">MAVEVWWSSLAAADVELLAVLDATERARVRSLERPADRGRSLVGAALLRVAAAAHLGAEPDQVVVDRTCSECGRPHGAPRIVGPGGPVPWVSVSHSGVLVVVALSPHGPVGVDVQRVSDLPDAGADAHAAFEWVRREAVVKARAGARTGAPVPGRPDLRPAAEEDEVTTELEPPVTGYAAALITLGRPGAEHTSRHWP</sequence>
<keyword evidence="5" id="KW-1185">Reference proteome</keyword>
<accession>A0A2A9EIW4</accession>
<dbReference type="PANTHER" id="PTHR12215">
    <property type="entry name" value="PHOSPHOPANTETHEINE TRANSFERASE"/>
    <property type="match status" value="1"/>
</dbReference>
<protein>
    <submittedName>
        <fullName evidence="4">4'-phosphopantetheinyl transferase</fullName>
    </submittedName>
</protein>
<dbReference type="Pfam" id="PF22624">
    <property type="entry name" value="AASDHPPT_N"/>
    <property type="match status" value="1"/>
</dbReference>
<dbReference type="OrthoDB" id="190168at2"/>
<feature type="domain" description="4'-phosphopantetheinyl transferase N-terminal" evidence="3">
    <location>
        <begin position="12"/>
        <end position="105"/>
    </location>
</feature>
<dbReference type="RefSeq" id="WP_143426857.1">
    <property type="nucleotide sequence ID" value="NZ_PDJI01000004.1"/>
</dbReference>
<dbReference type="Proteomes" id="UP000222106">
    <property type="component" value="Unassembled WGS sequence"/>
</dbReference>
<evidence type="ECO:0000256" key="1">
    <source>
        <dbReference type="ARBA" id="ARBA00022679"/>
    </source>
</evidence>
<proteinExistence type="predicted"/>
<dbReference type="Gene3D" id="3.90.470.20">
    <property type="entry name" value="4'-phosphopantetheinyl transferase domain"/>
    <property type="match status" value="1"/>
</dbReference>
<dbReference type="EMBL" id="PDJI01000004">
    <property type="protein sequence ID" value="PFG38190.1"/>
    <property type="molecule type" value="Genomic_DNA"/>
</dbReference>
<name>A0A2A9EIW4_9MICO</name>
<dbReference type="GO" id="GO:0000287">
    <property type="term" value="F:magnesium ion binding"/>
    <property type="evidence" value="ECO:0007669"/>
    <property type="project" value="InterPro"/>
</dbReference>
<feature type="region of interest" description="Disordered" evidence="2">
    <location>
        <begin position="145"/>
        <end position="171"/>
    </location>
</feature>
<dbReference type="SUPFAM" id="SSF56214">
    <property type="entry name" value="4'-phosphopantetheinyl transferase"/>
    <property type="match status" value="1"/>
</dbReference>
<dbReference type="InterPro" id="IPR037143">
    <property type="entry name" value="4-PPantetheinyl_Trfase_dom_sf"/>
</dbReference>
<evidence type="ECO:0000256" key="2">
    <source>
        <dbReference type="SAM" id="MobiDB-lite"/>
    </source>
</evidence>
<dbReference type="InterPro" id="IPR050559">
    <property type="entry name" value="P-Pant_transferase_sf"/>
</dbReference>
<evidence type="ECO:0000259" key="3">
    <source>
        <dbReference type="Pfam" id="PF22624"/>
    </source>
</evidence>
<dbReference type="GO" id="GO:0005829">
    <property type="term" value="C:cytosol"/>
    <property type="evidence" value="ECO:0007669"/>
    <property type="project" value="TreeGrafter"/>
</dbReference>
<reference evidence="4 5" key="1">
    <citation type="submission" date="2017-10" db="EMBL/GenBank/DDBJ databases">
        <title>Sequencing the genomes of 1000 actinobacteria strains.</title>
        <authorList>
            <person name="Klenk H.-P."/>
        </authorList>
    </citation>
    <scope>NUCLEOTIDE SEQUENCE [LARGE SCALE GENOMIC DNA]</scope>
    <source>
        <strain evidence="4 5">DSM 21838</strain>
    </source>
</reference>
<evidence type="ECO:0000313" key="4">
    <source>
        <dbReference type="EMBL" id="PFG38190.1"/>
    </source>
</evidence>
<dbReference type="PANTHER" id="PTHR12215:SF10">
    <property type="entry name" value="L-AMINOADIPATE-SEMIALDEHYDE DEHYDROGENASE-PHOSPHOPANTETHEINYL TRANSFERASE"/>
    <property type="match status" value="1"/>
</dbReference>
<dbReference type="GO" id="GO:0019878">
    <property type="term" value="P:lysine biosynthetic process via aminoadipic acid"/>
    <property type="evidence" value="ECO:0007669"/>
    <property type="project" value="TreeGrafter"/>
</dbReference>
<evidence type="ECO:0000313" key="5">
    <source>
        <dbReference type="Proteomes" id="UP000222106"/>
    </source>
</evidence>
<comment type="caution">
    <text evidence="4">The sequence shown here is derived from an EMBL/GenBank/DDBJ whole genome shotgun (WGS) entry which is preliminary data.</text>
</comment>
<dbReference type="InterPro" id="IPR055066">
    <property type="entry name" value="AASDHPPT_N"/>
</dbReference>